<evidence type="ECO:0000259" key="1">
    <source>
        <dbReference type="Pfam" id="PF12937"/>
    </source>
</evidence>
<dbReference type="OrthoDB" id="3365698at2759"/>
<dbReference type="Proteomes" id="UP000807469">
    <property type="component" value="Unassembled WGS sequence"/>
</dbReference>
<dbReference type="AlphaFoldDB" id="A0A9P5YWT0"/>
<keyword evidence="3" id="KW-1185">Reference proteome</keyword>
<evidence type="ECO:0000313" key="2">
    <source>
        <dbReference type="EMBL" id="KAF9477117.1"/>
    </source>
</evidence>
<name>A0A9P5YWT0_9AGAR</name>
<accession>A0A9P5YWT0</accession>
<dbReference type="PANTHER" id="PTHR38926:SF72">
    <property type="entry name" value="IM:7136021-RELATED"/>
    <property type="match status" value="1"/>
</dbReference>
<dbReference type="Gene3D" id="3.80.10.10">
    <property type="entry name" value="Ribonuclease Inhibitor"/>
    <property type="match status" value="1"/>
</dbReference>
<dbReference type="InterPro" id="IPR001810">
    <property type="entry name" value="F-box_dom"/>
</dbReference>
<organism evidence="2 3">
    <name type="scientific">Pholiota conissans</name>
    <dbReference type="NCBI Taxonomy" id="109636"/>
    <lineage>
        <taxon>Eukaryota</taxon>
        <taxon>Fungi</taxon>
        <taxon>Dikarya</taxon>
        <taxon>Basidiomycota</taxon>
        <taxon>Agaricomycotina</taxon>
        <taxon>Agaricomycetes</taxon>
        <taxon>Agaricomycetidae</taxon>
        <taxon>Agaricales</taxon>
        <taxon>Agaricineae</taxon>
        <taxon>Strophariaceae</taxon>
        <taxon>Pholiota</taxon>
    </lineage>
</organism>
<sequence length="594" mass="66943">MTNSKFHESNSLQSLHQSPFFDHIRTNTYIPSTVEKLHISHLLVAPQHELNALNSEIAGLEWDIEEVLAKKASLDEVIEQHQCLLAPFRRIPDDTLRSIFLYCLPADHDAIIMLTEAPLLLTQVCRRWRRVAFDTPALWCTLYIPRIPRLSVESPSGIHLAPDAQFRLEAHISAIAQWLKQAGTQPLSISIPKTAFAFTAYLAILLSFSRQWYRIRIHADDPTTSIALASLSPEDVPLLKELHITFSNWSGTAQSHKLWQKNGGILNAPNLKSLTLHYFPINIATMAPNWKNLTRLVLCDPSTFSRKSSPAEVYMILRTCTSLVHLTFAVYDAPPVTLLPIGQGHPLPFSLANLRLPFLESLSFNDHYYYMPALLWYLQAPSLRRIAFSTLFHPSSQRLSPLVALCTMNGTTLRHLTFDPRTLTYTDLRACCALSPNLESVEFQPSRISPTQEQASGRIGPMMVNIMGPIFQLLTPSLDGQCYWPRLQSLSSGVPVLDEYAALRFVRSRIEAISTNSFQTHSILPLKHLSIILGFGEHIDLAARLDEYVKNGGLKLDIVDHWKPRPTVDDAVLVPGIFRAREGIAESTFWPPPF</sequence>
<dbReference type="EMBL" id="MU155271">
    <property type="protein sequence ID" value="KAF9477117.1"/>
    <property type="molecule type" value="Genomic_DNA"/>
</dbReference>
<proteinExistence type="predicted"/>
<dbReference type="Gene3D" id="1.20.1280.50">
    <property type="match status" value="1"/>
</dbReference>
<gene>
    <name evidence="2" type="ORF">BDN70DRAFT_881539</name>
</gene>
<dbReference type="PANTHER" id="PTHR38926">
    <property type="entry name" value="F-BOX DOMAIN CONTAINING PROTEIN, EXPRESSED"/>
    <property type="match status" value="1"/>
</dbReference>
<dbReference type="Pfam" id="PF12937">
    <property type="entry name" value="F-box-like"/>
    <property type="match status" value="1"/>
</dbReference>
<reference evidence="2" key="1">
    <citation type="submission" date="2020-11" db="EMBL/GenBank/DDBJ databases">
        <authorList>
            <consortium name="DOE Joint Genome Institute"/>
            <person name="Ahrendt S."/>
            <person name="Riley R."/>
            <person name="Andreopoulos W."/>
            <person name="Labutti K."/>
            <person name="Pangilinan J."/>
            <person name="Ruiz-Duenas F.J."/>
            <person name="Barrasa J.M."/>
            <person name="Sanchez-Garcia M."/>
            <person name="Camarero S."/>
            <person name="Miyauchi S."/>
            <person name="Serrano A."/>
            <person name="Linde D."/>
            <person name="Babiker R."/>
            <person name="Drula E."/>
            <person name="Ayuso-Fernandez I."/>
            <person name="Pacheco R."/>
            <person name="Padilla G."/>
            <person name="Ferreira P."/>
            <person name="Barriuso J."/>
            <person name="Kellner H."/>
            <person name="Castanera R."/>
            <person name="Alfaro M."/>
            <person name="Ramirez L."/>
            <person name="Pisabarro A.G."/>
            <person name="Kuo A."/>
            <person name="Tritt A."/>
            <person name="Lipzen A."/>
            <person name="He G."/>
            <person name="Yan M."/>
            <person name="Ng V."/>
            <person name="Cullen D."/>
            <person name="Martin F."/>
            <person name="Rosso M.-N."/>
            <person name="Henrissat B."/>
            <person name="Hibbett D."/>
            <person name="Martinez A.T."/>
            <person name="Grigoriev I.V."/>
        </authorList>
    </citation>
    <scope>NUCLEOTIDE SEQUENCE</scope>
    <source>
        <strain evidence="2">CIRM-BRFM 674</strain>
    </source>
</reference>
<evidence type="ECO:0000313" key="3">
    <source>
        <dbReference type="Proteomes" id="UP000807469"/>
    </source>
</evidence>
<dbReference type="SUPFAM" id="SSF52047">
    <property type="entry name" value="RNI-like"/>
    <property type="match status" value="1"/>
</dbReference>
<comment type="caution">
    <text evidence="2">The sequence shown here is derived from an EMBL/GenBank/DDBJ whole genome shotgun (WGS) entry which is preliminary data.</text>
</comment>
<protein>
    <recommendedName>
        <fullName evidence="1">F-box domain-containing protein</fullName>
    </recommendedName>
</protein>
<feature type="domain" description="F-box" evidence="1">
    <location>
        <begin position="89"/>
        <end position="144"/>
    </location>
</feature>
<dbReference type="InterPro" id="IPR032675">
    <property type="entry name" value="LRR_dom_sf"/>
</dbReference>